<feature type="compositionally biased region" description="Basic and acidic residues" evidence="1">
    <location>
        <begin position="94"/>
        <end position="105"/>
    </location>
</feature>
<reference evidence="2 3" key="1">
    <citation type="submission" date="2022-01" db="EMBL/GenBank/DDBJ databases">
        <title>Flavihumibacter sp. nov., isolated from sediment of a river.</title>
        <authorList>
            <person name="Liu H."/>
        </authorList>
    </citation>
    <scope>NUCLEOTIDE SEQUENCE [LARGE SCALE GENOMIC DNA]</scope>
    <source>
        <strain evidence="2 3">RY-1</strain>
    </source>
</reference>
<organism evidence="2 3">
    <name type="scientific">Flavihumibacter fluminis</name>
    <dbReference type="NCBI Taxonomy" id="2909236"/>
    <lineage>
        <taxon>Bacteria</taxon>
        <taxon>Pseudomonadati</taxon>
        <taxon>Bacteroidota</taxon>
        <taxon>Chitinophagia</taxon>
        <taxon>Chitinophagales</taxon>
        <taxon>Chitinophagaceae</taxon>
        <taxon>Flavihumibacter</taxon>
    </lineage>
</organism>
<sequence>MNEKLFNLNQGEEGLDDLFRNAADAEQPAAPAHAWLKMNLLLDEEEQKRRRGFAWWWLPLLLFMAGHRHFVPQPGPLEVEKTKSFSRQLLPHESSGKESSPKEAAHTAATGTQQSADQKRDASFIQLEKQHLNATPSRKFVSEISTPEVSVKKELNQPILEMSPESALTKEESMTLVVSNELEDKALYPALPKKQQLSIPVSVSNTDPAIPGQTIVSTPKKQPVTYRFYVYGGGGLDRGFVSGNHESELKPAYGAGLGLELNKRWAMQVGFTQTRKLYEAPGNAYTPKAGSYYDNPNFVIQEVYADCAILEIPISVRYNFLPNQQHQVFGMLSMQNAIMQRESYDYYYTRFGQPAKGYYTYRTKALELFSGIGLSVGYEYRISDRLHVQAAPYFNIPTKGIGEGSVKLRSAGLFAGLRYSFWKKK</sequence>
<protein>
    <submittedName>
        <fullName evidence="2">Porin family protein</fullName>
    </submittedName>
</protein>
<feature type="region of interest" description="Disordered" evidence="1">
    <location>
        <begin position="89"/>
        <end position="121"/>
    </location>
</feature>
<evidence type="ECO:0000313" key="3">
    <source>
        <dbReference type="Proteomes" id="UP001200145"/>
    </source>
</evidence>
<dbReference type="EMBL" id="JAKEVY010000004">
    <property type="protein sequence ID" value="MCF1716333.1"/>
    <property type="molecule type" value="Genomic_DNA"/>
</dbReference>
<accession>A0ABS9BMX0</accession>
<keyword evidence="3" id="KW-1185">Reference proteome</keyword>
<dbReference type="Proteomes" id="UP001200145">
    <property type="component" value="Unassembled WGS sequence"/>
</dbReference>
<evidence type="ECO:0000256" key="1">
    <source>
        <dbReference type="SAM" id="MobiDB-lite"/>
    </source>
</evidence>
<evidence type="ECO:0000313" key="2">
    <source>
        <dbReference type="EMBL" id="MCF1716333.1"/>
    </source>
</evidence>
<gene>
    <name evidence="2" type="ORF">L0U88_16945</name>
</gene>
<proteinExistence type="predicted"/>
<dbReference type="RefSeq" id="WP_234867425.1">
    <property type="nucleotide sequence ID" value="NZ_JAKEVY010000004.1"/>
</dbReference>
<name>A0ABS9BMX0_9BACT</name>
<comment type="caution">
    <text evidence="2">The sequence shown here is derived from an EMBL/GenBank/DDBJ whole genome shotgun (WGS) entry which is preliminary data.</text>
</comment>